<dbReference type="EMBL" id="JAUIRO010000005">
    <property type="protein sequence ID" value="KAK0713490.1"/>
    <property type="molecule type" value="Genomic_DNA"/>
</dbReference>
<feature type="region of interest" description="Disordered" evidence="1">
    <location>
        <begin position="1"/>
        <end position="161"/>
    </location>
</feature>
<feature type="compositionally biased region" description="Polar residues" evidence="1">
    <location>
        <begin position="28"/>
        <end position="40"/>
    </location>
</feature>
<evidence type="ECO:0000256" key="1">
    <source>
        <dbReference type="SAM" id="MobiDB-lite"/>
    </source>
</evidence>
<dbReference type="RefSeq" id="XP_060294813.1">
    <property type="nucleotide sequence ID" value="XM_060434632.1"/>
</dbReference>
<comment type="caution">
    <text evidence="2">The sequence shown here is derived from an EMBL/GenBank/DDBJ whole genome shotgun (WGS) entry which is preliminary data.</text>
</comment>
<feature type="compositionally biased region" description="Polar residues" evidence="1">
    <location>
        <begin position="109"/>
        <end position="120"/>
    </location>
</feature>
<accession>A0AA40ACU2</accession>
<dbReference type="Proteomes" id="UP001172101">
    <property type="component" value="Unassembled WGS sequence"/>
</dbReference>
<feature type="region of interest" description="Disordered" evidence="1">
    <location>
        <begin position="234"/>
        <end position="256"/>
    </location>
</feature>
<evidence type="ECO:0000313" key="3">
    <source>
        <dbReference type="Proteomes" id="UP001172101"/>
    </source>
</evidence>
<proteinExistence type="predicted"/>
<feature type="compositionally biased region" description="Polar residues" evidence="1">
    <location>
        <begin position="1"/>
        <end position="11"/>
    </location>
</feature>
<organism evidence="2 3">
    <name type="scientific">Lasiosphaeria miniovina</name>
    <dbReference type="NCBI Taxonomy" id="1954250"/>
    <lineage>
        <taxon>Eukaryota</taxon>
        <taxon>Fungi</taxon>
        <taxon>Dikarya</taxon>
        <taxon>Ascomycota</taxon>
        <taxon>Pezizomycotina</taxon>
        <taxon>Sordariomycetes</taxon>
        <taxon>Sordariomycetidae</taxon>
        <taxon>Sordariales</taxon>
        <taxon>Lasiosphaeriaceae</taxon>
        <taxon>Lasiosphaeria</taxon>
    </lineage>
</organism>
<gene>
    <name evidence="2" type="ORF">B0T26DRAFT_365655</name>
</gene>
<dbReference type="GeneID" id="85317902"/>
<sequence>MPQHSTGNWNDPSLCATMSAHRHRSRSQDWPLQSSSTNPNLIGAPMMPGAVDPRRLFLDQAEAKMPDKKEGGSTGSGSPAKEPFRPIGVRKARELAMMARQKLAEQERSSVAQGSQQSATALGKAATSAEASQHFKPLAIRTSRRPGVTPPQDTIERSAVAQSAPAPLAILGGAPVDDPGVVSAQLKVQDAECRALARQEEGEGVFVVEKSPSPSALVGDDLFEDIYLDDARGRHRSAEPSMSEDGWVQVEWAVSE</sequence>
<name>A0AA40ACU2_9PEZI</name>
<evidence type="ECO:0000313" key="2">
    <source>
        <dbReference type="EMBL" id="KAK0713490.1"/>
    </source>
</evidence>
<feature type="compositionally biased region" description="Basic and acidic residues" evidence="1">
    <location>
        <begin position="52"/>
        <end position="71"/>
    </location>
</feature>
<dbReference type="AlphaFoldDB" id="A0AA40ACU2"/>
<keyword evidence="3" id="KW-1185">Reference proteome</keyword>
<protein>
    <submittedName>
        <fullName evidence="2">Uncharacterized protein</fullName>
    </submittedName>
</protein>
<reference evidence="2" key="1">
    <citation type="submission" date="2023-06" db="EMBL/GenBank/DDBJ databases">
        <title>Genome-scale phylogeny and comparative genomics of the fungal order Sordariales.</title>
        <authorList>
            <consortium name="Lawrence Berkeley National Laboratory"/>
            <person name="Hensen N."/>
            <person name="Bonometti L."/>
            <person name="Westerberg I."/>
            <person name="Brannstrom I.O."/>
            <person name="Guillou S."/>
            <person name="Cros-Aarteil S."/>
            <person name="Calhoun S."/>
            <person name="Haridas S."/>
            <person name="Kuo A."/>
            <person name="Mondo S."/>
            <person name="Pangilinan J."/>
            <person name="Riley R."/>
            <person name="LaButti K."/>
            <person name="Andreopoulos B."/>
            <person name="Lipzen A."/>
            <person name="Chen C."/>
            <person name="Yanf M."/>
            <person name="Daum C."/>
            <person name="Ng V."/>
            <person name="Clum A."/>
            <person name="Steindorff A."/>
            <person name="Ohm R."/>
            <person name="Martin F."/>
            <person name="Silar P."/>
            <person name="Natvig D."/>
            <person name="Lalanne C."/>
            <person name="Gautier V."/>
            <person name="Ament-velasquez S.L."/>
            <person name="Kruys A."/>
            <person name="Hutchinson M.I."/>
            <person name="Powell A.J."/>
            <person name="Barry K."/>
            <person name="Miller A.N."/>
            <person name="Grigoriev I.V."/>
            <person name="Debuchy R."/>
            <person name="Gladieux P."/>
            <person name="Thoren M.H."/>
            <person name="Johannesson H."/>
        </authorList>
    </citation>
    <scope>NUCLEOTIDE SEQUENCE</scope>
    <source>
        <strain evidence="2">SMH2392-1A</strain>
    </source>
</reference>